<protein>
    <submittedName>
        <fullName evidence="2">E3 UFM1-protein ligase 1 like protein</fullName>
    </submittedName>
</protein>
<dbReference type="GO" id="GO:0061666">
    <property type="term" value="F:UFM1 ligase activity"/>
    <property type="evidence" value="ECO:0007669"/>
    <property type="project" value="InterPro"/>
</dbReference>
<dbReference type="AlphaFoldDB" id="A0AAD8PG82"/>
<organism evidence="2 3">
    <name type="scientific">Babesia gibsoni</name>
    <dbReference type="NCBI Taxonomy" id="33632"/>
    <lineage>
        <taxon>Eukaryota</taxon>
        <taxon>Sar</taxon>
        <taxon>Alveolata</taxon>
        <taxon>Apicomplexa</taxon>
        <taxon>Aconoidasida</taxon>
        <taxon>Piroplasmida</taxon>
        <taxon>Babesiidae</taxon>
        <taxon>Babesia</taxon>
    </lineage>
</organism>
<name>A0AAD8PG82_BABGI</name>
<dbReference type="GO" id="GO:0034976">
    <property type="term" value="P:response to endoplasmic reticulum stress"/>
    <property type="evidence" value="ECO:0007669"/>
    <property type="project" value="TreeGrafter"/>
</dbReference>
<dbReference type="PANTHER" id="PTHR31057:SF0">
    <property type="entry name" value="E3 UFM1-PROTEIN LIGASE 1"/>
    <property type="match status" value="1"/>
</dbReference>
<dbReference type="EMBL" id="JAVEPI010000001">
    <property type="protein sequence ID" value="KAK1444915.1"/>
    <property type="molecule type" value="Genomic_DNA"/>
</dbReference>
<proteinExistence type="predicted"/>
<comment type="caution">
    <text evidence="2">The sequence shown here is derived from an EMBL/GenBank/DDBJ whole genome shotgun (WGS) entry which is preliminary data.</text>
</comment>
<dbReference type="Pfam" id="PF25870">
    <property type="entry name" value="WHD_UFL1_5th"/>
    <property type="match status" value="1"/>
</dbReference>
<evidence type="ECO:0000313" key="3">
    <source>
        <dbReference type="Proteomes" id="UP001230268"/>
    </source>
</evidence>
<keyword evidence="3" id="KW-1185">Reference proteome</keyword>
<evidence type="ECO:0000259" key="1">
    <source>
        <dbReference type="Pfam" id="PF09743"/>
    </source>
</evidence>
<dbReference type="InterPro" id="IPR056579">
    <property type="entry name" value="Ufl1_N"/>
</dbReference>
<dbReference type="GO" id="GO:0032434">
    <property type="term" value="P:regulation of proteasomal ubiquitin-dependent protein catabolic process"/>
    <property type="evidence" value="ECO:0007669"/>
    <property type="project" value="TreeGrafter"/>
</dbReference>
<feature type="domain" description="E3 UFM1-protein ligase 1-like N-terminal" evidence="1">
    <location>
        <begin position="4"/>
        <end position="264"/>
    </location>
</feature>
<evidence type="ECO:0000313" key="2">
    <source>
        <dbReference type="EMBL" id="KAK1444915.1"/>
    </source>
</evidence>
<reference evidence="2" key="1">
    <citation type="submission" date="2023-08" db="EMBL/GenBank/DDBJ databases">
        <title>Draft sequence of the Babesia gibsoni genome.</title>
        <authorList>
            <person name="Yamagishi J.Y."/>
            <person name="Xuan X.X."/>
        </authorList>
    </citation>
    <scope>NUCLEOTIDE SEQUENCE</scope>
    <source>
        <strain evidence="2">Azabu</strain>
    </source>
</reference>
<keyword evidence="2" id="KW-0436">Ligase</keyword>
<dbReference type="Proteomes" id="UP001230268">
    <property type="component" value="Unassembled WGS sequence"/>
</dbReference>
<sequence length="649" mass="72639">MPSIAELRSRLAKAQTKASTARLSKSQCIDILLKVCQKRNITLVPTLNGDELLTLKQLEKEVLDAIDAHDGRVTLAELAATIGVQRNHVDRIVEKILQEHPDTYISLQDTLITTAYTEKLMLIANSRLQECGLLDACDFANEFELPFDMIKVFLSKSKVVEGKLNGNLLESHIYDGFKERCVLASLSGTTVPTSTTRISNLLKIDVNFVNDVISRALKSGCVCGVLKGGVFTPKAYSDHRNASLLNFYNASGYLERSKLTDSTKSNKESGGLSFQDAVTLETVIINRKLIEPVVVLINEAIANDTWTNIGIMLPAALTNGDITALIDRVKDAVKSGYMVEGLYVSNNFESAFLKHVVPLLKERYDVQMLLEAVSKRDEEIFSYICTIMDEECVSQSESPFSELWSIASQEFYNQIQDTLLSQIRSSCTMDLYAGSKSHVNATELTEQLKSVYMKFIQTIKGMEDISKGNVDNSHLIMKTMVKELMPTDCHTLLHLYASQNHISIPEDAKEVNSKNRIAIIDCILDQEVKSHFKLYVEALKQKDALKCVEASKSIRAAMYITCNVKNEKKGFIRTQLTHYKQKLASLTHVDPIKVVHCVLNIALQKNGHYIFLVDKDWCIKGCIDSLEKLVNDDEIMGCMRKCLQTQGGY</sequence>
<gene>
    <name evidence="2" type="ORF">BgAZ_108210</name>
</gene>
<dbReference type="PANTHER" id="PTHR31057">
    <property type="entry name" value="E3 UFM1-PROTEIN LIGASE 1"/>
    <property type="match status" value="1"/>
</dbReference>
<dbReference type="InterPro" id="IPR018611">
    <property type="entry name" value="Ufl1"/>
</dbReference>
<accession>A0AAD8PG82</accession>
<dbReference type="GO" id="GO:1990592">
    <property type="term" value="P:protein K69-linked ufmylation"/>
    <property type="evidence" value="ECO:0007669"/>
    <property type="project" value="TreeGrafter"/>
</dbReference>
<dbReference type="GO" id="GO:0016874">
    <property type="term" value="F:ligase activity"/>
    <property type="evidence" value="ECO:0007669"/>
    <property type="project" value="UniProtKB-KW"/>
</dbReference>
<dbReference type="GO" id="GO:0005789">
    <property type="term" value="C:endoplasmic reticulum membrane"/>
    <property type="evidence" value="ECO:0007669"/>
    <property type="project" value="TreeGrafter"/>
</dbReference>
<dbReference type="Pfam" id="PF09743">
    <property type="entry name" value="E3_UFM1_ligase"/>
    <property type="match status" value="1"/>
</dbReference>